<dbReference type="PANTHER" id="PTHR48106">
    <property type="entry name" value="QUINONE OXIDOREDUCTASE PIG3-RELATED"/>
    <property type="match status" value="1"/>
</dbReference>
<dbReference type="Proteomes" id="UP000590225">
    <property type="component" value="Unassembled WGS sequence"/>
</dbReference>
<keyword evidence="1" id="KW-0521">NADP</keyword>
<dbReference type="GO" id="GO:0070402">
    <property type="term" value="F:NADPH binding"/>
    <property type="evidence" value="ECO:0007669"/>
    <property type="project" value="TreeGrafter"/>
</dbReference>
<evidence type="ECO:0000313" key="5">
    <source>
        <dbReference type="Proteomes" id="UP000590225"/>
    </source>
</evidence>
<dbReference type="SUPFAM" id="SSF50129">
    <property type="entry name" value="GroES-like"/>
    <property type="match status" value="1"/>
</dbReference>
<dbReference type="InterPro" id="IPR013154">
    <property type="entry name" value="ADH-like_N"/>
</dbReference>
<comment type="caution">
    <text evidence="4">The sequence shown here is derived from an EMBL/GenBank/DDBJ whole genome shotgun (WGS) entry which is preliminary data.</text>
</comment>
<evidence type="ECO:0000256" key="1">
    <source>
        <dbReference type="ARBA" id="ARBA00022857"/>
    </source>
</evidence>
<feature type="domain" description="Enoyl reductase (ER)" evidence="3">
    <location>
        <begin position="13"/>
        <end position="315"/>
    </location>
</feature>
<evidence type="ECO:0000256" key="2">
    <source>
        <dbReference type="ARBA" id="ARBA00023002"/>
    </source>
</evidence>
<dbReference type="Gene3D" id="3.90.180.10">
    <property type="entry name" value="Medium-chain alcohol dehydrogenases, catalytic domain"/>
    <property type="match status" value="1"/>
</dbReference>
<dbReference type="InterPro" id="IPR020843">
    <property type="entry name" value="ER"/>
</dbReference>
<proteinExistence type="predicted"/>
<dbReference type="Gene3D" id="3.40.50.720">
    <property type="entry name" value="NAD(P)-binding Rossmann-like Domain"/>
    <property type="match status" value="1"/>
</dbReference>
<accession>A0AAW3T215</accession>
<keyword evidence="2" id="KW-0560">Oxidoreductase</keyword>
<evidence type="ECO:0000259" key="3">
    <source>
        <dbReference type="SMART" id="SM00829"/>
    </source>
</evidence>
<protein>
    <submittedName>
        <fullName evidence="4">NADPH:quinone reductase-like Zn-dependent oxidoreductase</fullName>
    </submittedName>
</protein>
<dbReference type="GO" id="GO:0016651">
    <property type="term" value="F:oxidoreductase activity, acting on NAD(P)H"/>
    <property type="evidence" value="ECO:0007669"/>
    <property type="project" value="TreeGrafter"/>
</dbReference>
<dbReference type="InterPro" id="IPR011032">
    <property type="entry name" value="GroES-like_sf"/>
</dbReference>
<organism evidence="4 5">
    <name type="scientific">Curtobacterium pusillum</name>
    <dbReference type="NCBI Taxonomy" id="69373"/>
    <lineage>
        <taxon>Bacteria</taxon>
        <taxon>Bacillati</taxon>
        <taxon>Actinomycetota</taxon>
        <taxon>Actinomycetes</taxon>
        <taxon>Micrococcales</taxon>
        <taxon>Microbacteriaceae</taxon>
        <taxon>Curtobacterium</taxon>
    </lineage>
</organism>
<dbReference type="EMBL" id="JACGXP010000001">
    <property type="protein sequence ID" value="MBA8989456.1"/>
    <property type="molecule type" value="Genomic_DNA"/>
</dbReference>
<name>A0AAW3T215_9MICO</name>
<dbReference type="InterPro" id="IPR036291">
    <property type="entry name" value="NAD(P)-bd_dom_sf"/>
</dbReference>
<dbReference type="SUPFAM" id="SSF51735">
    <property type="entry name" value="NAD(P)-binding Rossmann-fold domains"/>
    <property type="match status" value="1"/>
</dbReference>
<evidence type="ECO:0000313" key="4">
    <source>
        <dbReference type="EMBL" id="MBA8989456.1"/>
    </source>
</evidence>
<dbReference type="SMART" id="SM00829">
    <property type="entry name" value="PKS_ER"/>
    <property type="match status" value="1"/>
</dbReference>
<sequence length="328" mass="34624">METALAAVATRPGAAHLVTRVEPVLLPPRAPGSVRLRMLAAPINPSDLITIAGTYSRTVFPFRPGFEGVGEVVEADGDAGLRLGSRVVPVRSAGSWSSVRDVAVGDCIAVPADIPLDQAATSFVNPLTAITAVEQFVTDRRPVVVTAASSTIADHFAALLAEVGAPAVGVVRSSRSRVRRPELWSAIVPSDAEDWRIRLGSAAADAQVVFDAVGGDHAAVVMETLARAKLLVSYGLLSGEPIDTTRLRPRVALRFLHLRALVHDGDPTLLRRRFDRAFALIRGGVLHTDIASTVPLCDITTALEHGGRGGGKTLLRVSGPTVRCSRGR</sequence>
<reference evidence="4 5" key="1">
    <citation type="submission" date="2020-07" db="EMBL/GenBank/DDBJ databases">
        <title>Above-ground endophytic microbial communities from plants in different locations in the United States.</title>
        <authorList>
            <person name="Frank C."/>
        </authorList>
    </citation>
    <scope>NUCLEOTIDE SEQUENCE [LARGE SCALE GENOMIC DNA]</scope>
    <source>
        <strain evidence="4 5">WPL5_2</strain>
    </source>
</reference>
<gene>
    <name evidence="4" type="ORF">FHW23_000688</name>
</gene>
<dbReference type="Pfam" id="PF08240">
    <property type="entry name" value="ADH_N"/>
    <property type="match status" value="1"/>
</dbReference>
<dbReference type="AlphaFoldDB" id="A0AAW3T215"/>
<dbReference type="PANTHER" id="PTHR48106:SF18">
    <property type="entry name" value="QUINONE OXIDOREDUCTASE PIG3"/>
    <property type="match status" value="1"/>
</dbReference>